<protein>
    <submittedName>
        <fullName evidence="4">DUF2937 family protein</fullName>
    </submittedName>
</protein>
<feature type="compositionally biased region" description="Basic and acidic residues" evidence="1">
    <location>
        <begin position="184"/>
        <end position="194"/>
    </location>
</feature>
<keyword evidence="3" id="KW-0732">Signal</keyword>
<reference evidence="4 5" key="1">
    <citation type="submission" date="2023-12" db="EMBL/GenBank/DDBJ databases">
        <title>Description of Novel Strain Fulvimarina sp. 2208YS6-2-32 isolated from Uroteuthis (Photololigo) edulis.</title>
        <authorList>
            <person name="Park J.-S."/>
        </authorList>
    </citation>
    <scope>NUCLEOTIDE SEQUENCE [LARGE SCALE GENOMIC DNA]</scope>
    <source>
        <strain evidence="4 5">2208YS6-2-32</strain>
    </source>
</reference>
<keyword evidence="2" id="KW-1133">Transmembrane helix</keyword>
<proteinExistence type="predicted"/>
<dbReference type="RefSeq" id="WP_322186964.1">
    <property type="nucleotide sequence ID" value="NZ_JAXLPB010000003.1"/>
</dbReference>
<feature type="chain" id="PRO_5046393836" evidence="3">
    <location>
        <begin position="23"/>
        <end position="212"/>
    </location>
</feature>
<keyword evidence="2" id="KW-0472">Membrane</keyword>
<organism evidence="4 5">
    <name type="scientific">Fulvimarina uroteuthidis</name>
    <dbReference type="NCBI Taxonomy" id="3098149"/>
    <lineage>
        <taxon>Bacteria</taxon>
        <taxon>Pseudomonadati</taxon>
        <taxon>Pseudomonadota</taxon>
        <taxon>Alphaproteobacteria</taxon>
        <taxon>Hyphomicrobiales</taxon>
        <taxon>Aurantimonadaceae</taxon>
        <taxon>Fulvimarina</taxon>
    </lineage>
</organism>
<feature type="region of interest" description="Disordered" evidence="1">
    <location>
        <begin position="168"/>
        <end position="212"/>
    </location>
</feature>
<accession>A0ABU5I273</accession>
<comment type="caution">
    <text evidence="4">The sequence shown here is derived from an EMBL/GenBank/DDBJ whole genome shotgun (WGS) entry which is preliminary data.</text>
</comment>
<evidence type="ECO:0000256" key="3">
    <source>
        <dbReference type="SAM" id="SignalP"/>
    </source>
</evidence>
<evidence type="ECO:0000313" key="5">
    <source>
        <dbReference type="Proteomes" id="UP001294412"/>
    </source>
</evidence>
<feature type="signal peptide" evidence="3">
    <location>
        <begin position="1"/>
        <end position="22"/>
    </location>
</feature>
<dbReference type="Proteomes" id="UP001294412">
    <property type="component" value="Unassembled WGS sequence"/>
</dbReference>
<dbReference type="Pfam" id="PF11157">
    <property type="entry name" value="DUF2937"/>
    <property type="match status" value="1"/>
</dbReference>
<dbReference type="EMBL" id="JAXLPB010000003">
    <property type="protein sequence ID" value="MDY8109472.1"/>
    <property type="molecule type" value="Genomic_DNA"/>
</dbReference>
<evidence type="ECO:0000256" key="1">
    <source>
        <dbReference type="SAM" id="MobiDB-lite"/>
    </source>
</evidence>
<keyword evidence="2" id="KW-0812">Transmembrane</keyword>
<name>A0ABU5I273_9HYPH</name>
<dbReference type="InterPro" id="IPR022584">
    <property type="entry name" value="DUF2937"/>
</dbReference>
<evidence type="ECO:0000256" key="2">
    <source>
        <dbReference type="SAM" id="Phobius"/>
    </source>
</evidence>
<evidence type="ECO:0000313" key="4">
    <source>
        <dbReference type="EMBL" id="MDY8109472.1"/>
    </source>
</evidence>
<keyword evidence="5" id="KW-1185">Reference proteome</keyword>
<gene>
    <name evidence="4" type="ORF">U0C82_10005</name>
</gene>
<sequence>MITALSARLLAALLMTGLASQSAEFAQQYLQRLGGAADALSAEIAKFDESAAELGLGRRAAIGRLSGNDDPFVAAQGERIGAMAARAEAIAARYERLLETAPIMRPFILLSDPDWSIARRAFDDYRPALPVTIDGFMLTAIGFLLGWAGGASGHGAARMVRRRRRLEGGRAAGAGTLPDAAPARMREASGRGEDGPPVPEGRKAGSGRRFFP</sequence>
<feature type="transmembrane region" description="Helical" evidence="2">
    <location>
        <begin position="136"/>
        <end position="157"/>
    </location>
</feature>